<proteinExistence type="predicted"/>
<accession>A0A7W8ELI1</accession>
<dbReference type="GO" id="GO:0051537">
    <property type="term" value="F:2 iron, 2 sulfur cluster binding"/>
    <property type="evidence" value="ECO:0007669"/>
    <property type="project" value="UniProtKB-KW"/>
</dbReference>
<dbReference type="Gene3D" id="3.50.50.60">
    <property type="entry name" value="FAD/NAD(P)-binding domain"/>
    <property type="match status" value="1"/>
</dbReference>
<reference evidence="7 8" key="1">
    <citation type="submission" date="2020-08" db="EMBL/GenBank/DDBJ databases">
        <title>Genomic Encyclopedia of Type Strains, Phase IV (KMG-IV): sequencing the most valuable type-strain genomes for metagenomic binning, comparative biology and taxonomic classification.</title>
        <authorList>
            <person name="Goeker M."/>
        </authorList>
    </citation>
    <scope>NUCLEOTIDE SEQUENCE [LARGE SCALE GENOMIC DNA]</scope>
    <source>
        <strain evidence="7 8">DSM 45385</strain>
    </source>
</reference>
<dbReference type="RefSeq" id="WP_184976629.1">
    <property type="nucleotide sequence ID" value="NZ_JACHIN010000039.1"/>
</dbReference>
<evidence type="ECO:0000256" key="5">
    <source>
        <dbReference type="ARBA" id="ARBA00023157"/>
    </source>
</evidence>
<evidence type="ECO:0000256" key="3">
    <source>
        <dbReference type="ARBA" id="ARBA00023004"/>
    </source>
</evidence>
<dbReference type="InterPro" id="IPR017941">
    <property type="entry name" value="Rieske_2Fe-2S"/>
</dbReference>
<dbReference type="PANTHER" id="PTHR13847:SF274">
    <property type="entry name" value="RIESKE 2FE-2S IRON-SULFUR PROTEIN YHFW-RELATED"/>
    <property type="match status" value="1"/>
</dbReference>
<evidence type="ECO:0000256" key="4">
    <source>
        <dbReference type="ARBA" id="ARBA00023014"/>
    </source>
</evidence>
<dbReference type="EMBL" id="JACHIN010000039">
    <property type="protein sequence ID" value="MBB5085315.1"/>
    <property type="molecule type" value="Genomic_DNA"/>
</dbReference>
<keyword evidence="5" id="KW-1015">Disulfide bond</keyword>
<evidence type="ECO:0000259" key="6">
    <source>
        <dbReference type="PROSITE" id="PS51296"/>
    </source>
</evidence>
<dbReference type="InterPro" id="IPR006076">
    <property type="entry name" value="FAD-dep_OxRdtase"/>
</dbReference>
<keyword evidence="3" id="KW-0408">Iron</keyword>
<dbReference type="FunFam" id="2.102.10.10:FF:000014">
    <property type="entry name" value="Oxidoreductase, FAD dependent"/>
    <property type="match status" value="1"/>
</dbReference>
<dbReference type="GO" id="GO:0004497">
    <property type="term" value="F:monooxygenase activity"/>
    <property type="evidence" value="ECO:0007669"/>
    <property type="project" value="UniProtKB-ARBA"/>
</dbReference>
<evidence type="ECO:0000313" key="8">
    <source>
        <dbReference type="Proteomes" id="UP000568380"/>
    </source>
</evidence>
<evidence type="ECO:0000313" key="7">
    <source>
        <dbReference type="EMBL" id="MBB5085315.1"/>
    </source>
</evidence>
<dbReference type="InterPro" id="IPR036922">
    <property type="entry name" value="Rieske_2Fe-2S_sf"/>
</dbReference>
<dbReference type="PRINTS" id="PR00162">
    <property type="entry name" value="RIESKE"/>
</dbReference>
<dbReference type="GO" id="GO:0005737">
    <property type="term" value="C:cytoplasm"/>
    <property type="evidence" value="ECO:0007669"/>
    <property type="project" value="TreeGrafter"/>
</dbReference>
<dbReference type="Gene3D" id="2.102.10.10">
    <property type="entry name" value="Rieske [2Fe-2S] iron-sulphur domain"/>
    <property type="match status" value="1"/>
</dbReference>
<keyword evidence="4" id="KW-0411">Iron-sulfur</keyword>
<dbReference type="PROSITE" id="PS51296">
    <property type="entry name" value="RIESKE"/>
    <property type="match status" value="1"/>
</dbReference>
<feature type="domain" description="Rieske" evidence="6">
    <location>
        <begin position="408"/>
        <end position="502"/>
    </location>
</feature>
<organism evidence="7 8">
    <name type="scientific">Nonomuraea endophytica</name>
    <dbReference type="NCBI Taxonomy" id="714136"/>
    <lineage>
        <taxon>Bacteria</taxon>
        <taxon>Bacillati</taxon>
        <taxon>Actinomycetota</taxon>
        <taxon>Actinomycetes</taxon>
        <taxon>Streptosporangiales</taxon>
        <taxon>Streptosporangiaceae</taxon>
        <taxon>Nonomuraea</taxon>
    </lineage>
</organism>
<dbReference type="InterPro" id="IPR036188">
    <property type="entry name" value="FAD/NAD-bd_sf"/>
</dbReference>
<dbReference type="AlphaFoldDB" id="A0A7W8ELI1"/>
<keyword evidence="8" id="KW-1185">Reference proteome</keyword>
<sequence>MSAQSYWMQSAPGGTYPVLEDDLQVDVVVVGAGIAGLSAAWELVRAGRSVAVLEAGRVAAGVSGHTTAKLSAQHTLIYADLAPSTAQLYAESQRQAVEHVAATASALGVGCDLERVPALTYAESADGLDRLRAEAEAAARAGLPASFVTDSSLPFPIAGAVRVENQAQFHPRAYLLALTEAMAAEGALVFEGTRVVDLKEGEPCRLTTEGGQSVTAADVVVATHYPIFDRALLFARLRPHRELVVAAPIPAGSDPGAMFITTEQNTRSIRTAPYGDGQRLLIVTGESFTPGAGRVTERLDRLRAWTAERFASAEVTHWWAAQDNSTTDGLPFVGPLHVGARHTYVATGFGGWGMSNGVMAGLLLSALITGGKPPWSEIYDPRRLHPLREAGPAVKAQATVARHLVGDRLAVHHTDDLTGLPRGQATVIKTNGEHRAVYRDTDGALHAVSAICTHLRCVVAFNEAEHSWECPCHGSRFDVDGAVLQGPAVKPLPPVELDESAG</sequence>
<dbReference type="SUPFAM" id="SSF51905">
    <property type="entry name" value="FAD/NAD(P)-binding domain"/>
    <property type="match status" value="1"/>
</dbReference>
<keyword evidence="1" id="KW-0001">2Fe-2S</keyword>
<evidence type="ECO:0000256" key="1">
    <source>
        <dbReference type="ARBA" id="ARBA00022714"/>
    </source>
</evidence>
<dbReference type="Proteomes" id="UP000568380">
    <property type="component" value="Unassembled WGS sequence"/>
</dbReference>
<name>A0A7W8ELI1_9ACTN</name>
<dbReference type="GO" id="GO:0046872">
    <property type="term" value="F:metal ion binding"/>
    <property type="evidence" value="ECO:0007669"/>
    <property type="project" value="UniProtKB-KW"/>
</dbReference>
<dbReference type="Gene3D" id="3.30.9.10">
    <property type="entry name" value="D-Amino Acid Oxidase, subunit A, domain 2"/>
    <property type="match status" value="1"/>
</dbReference>
<dbReference type="PANTHER" id="PTHR13847">
    <property type="entry name" value="SARCOSINE DEHYDROGENASE-RELATED"/>
    <property type="match status" value="1"/>
</dbReference>
<gene>
    <name evidence="7" type="ORF">HNR40_010829</name>
</gene>
<dbReference type="InterPro" id="IPR005805">
    <property type="entry name" value="Rieske_Fe-S_prot_C"/>
</dbReference>
<dbReference type="GO" id="GO:0016705">
    <property type="term" value="F:oxidoreductase activity, acting on paired donors, with incorporation or reduction of molecular oxygen"/>
    <property type="evidence" value="ECO:0007669"/>
    <property type="project" value="UniProtKB-ARBA"/>
</dbReference>
<dbReference type="GO" id="GO:0016020">
    <property type="term" value="C:membrane"/>
    <property type="evidence" value="ECO:0007669"/>
    <property type="project" value="InterPro"/>
</dbReference>
<evidence type="ECO:0000256" key="2">
    <source>
        <dbReference type="ARBA" id="ARBA00022723"/>
    </source>
</evidence>
<keyword evidence="2" id="KW-0479">Metal-binding</keyword>
<dbReference type="Pfam" id="PF01266">
    <property type="entry name" value="DAO"/>
    <property type="match status" value="1"/>
</dbReference>
<protein>
    <submittedName>
        <fullName evidence="7">Glycine/D-amino acid oxidase-like deaminating enzyme/nitrite reductase/ring-hydroxylating ferredoxin subunit</fullName>
    </submittedName>
</protein>
<dbReference type="Pfam" id="PF00355">
    <property type="entry name" value="Rieske"/>
    <property type="match status" value="1"/>
</dbReference>
<dbReference type="SUPFAM" id="SSF50022">
    <property type="entry name" value="ISP domain"/>
    <property type="match status" value="1"/>
</dbReference>
<comment type="caution">
    <text evidence="7">The sequence shown here is derived from an EMBL/GenBank/DDBJ whole genome shotgun (WGS) entry which is preliminary data.</text>
</comment>